<dbReference type="InterPro" id="IPR036922">
    <property type="entry name" value="Rieske_2Fe-2S_sf"/>
</dbReference>
<dbReference type="PANTHER" id="PTHR40562:SF1">
    <property type="entry name" value="NITRITE REDUCTASE (NADH) SMALL SUBUNIT"/>
    <property type="match status" value="1"/>
</dbReference>
<dbReference type="Gene3D" id="2.102.10.10">
    <property type="entry name" value="Rieske [2Fe-2S] iron-sulphur domain"/>
    <property type="match status" value="1"/>
</dbReference>
<feature type="domain" description="Rieske-like [2Fe-2S]" evidence="3">
    <location>
        <begin position="3"/>
        <end position="107"/>
    </location>
</feature>
<proteinExistence type="predicted"/>
<gene>
    <name evidence="4" type="primary">nirD</name>
    <name evidence="4" type="ORF">CS022_05175</name>
</gene>
<reference evidence="4 5" key="1">
    <citation type="submission" date="2017-10" db="EMBL/GenBank/DDBJ databases">
        <title>Nyctiphanis sp. nov., isolated from the stomach of the euphausiid Nyctiphanes simplex (Hansen, 1911) in the Gulf of California.</title>
        <authorList>
            <person name="Gomez-Gil B."/>
            <person name="Aguilar-Mendez M."/>
            <person name="Lopez-Cortes A."/>
            <person name="Gomez-Gutierrez J."/>
            <person name="Roque A."/>
            <person name="Lang E."/>
            <person name="Gonzalez-Castillo A."/>
        </authorList>
    </citation>
    <scope>NUCLEOTIDE SEQUENCE [LARGE SCALE GENOMIC DNA]</scope>
    <source>
        <strain evidence="4 5">CAIM 600</strain>
    </source>
</reference>
<evidence type="ECO:0000256" key="2">
    <source>
        <dbReference type="ARBA" id="ARBA00023063"/>
    </source>
</evidence>
<dbReference type="SUPFAM" id="SSF50022">
    <property type="entry name" value="ISP domain"/>
    <property type="match status" value="1"/>
</dbReference>
<dbReference type="PANTHER" id="PTHR40562">
    <property type="match status" value="1"/>
</dbReference>
<dbReference type="InterPro" id="IPR012748">
    <property type="entry name" value="Rieske-like_NirD"/>
</dbReference>
<evidence type="ECO:0000259" key="3">
    <source>
        <dbReference type="Pfam" id="PF13806"/>
    </source>
</evidence>
<name>A0A4Q0YS47_9GAMM</name>
<dbReference type="GO" id="GO:0042128">
    <property type="term" value="P:nitrate assimilation"/>
    <property type="evidence" value="ECO:0007669"/>
    <property type="project" value="UniProtKB-KW"/>
</dbReference>
<keyword evidence="1" id="KW-0560">Oxidoreductase</keyword>
<dbReference type="RefSeq" id="WP_129121393.1">
    <property type="nucleotide sequence ID" value="NZ_PEIB01000004.1"/>
</dbReference>
<accession>A0A4Q0YS47</accession>
<protein>
    <submittedName>
        <fullName evidence="4">Nitrite reductase (NAD(P)H) small subunit</fullName>
    </submittedName>
</protein>
<dbReference type="EMBL" id="PEIB01000004">
    <property type="protein sequence ID" value="RXJ74037.1"/>
    <property type="molecule type" value="Genomic_DNA"/>
</dbReference>
<evidence type="ECO:0000256" key="1">
    <source>
        <dbReference type="ARBA" id="ARBA00023002"/>
    </source>
</evidence>
<dbReference type="PROSITE" id="PS51300">
    <property type="entry name" value="NIRD"/>
    <property type="match status" value="1"/>
</dbReference>
<dbReference type="CDD" id="cd03529">
    <property type="entry name" value="Rieske_NirD"/>
    <property type="match status" value="1"/>
</dbReference>
<keyword evidence="2" id="KW-0534">Nitrate assimilation</keyword>
<dbReference type="Pfam" id="PF13806">
    <property type="entry name" value="Rieske_2"/>
    <property type="match status" value="1"/>
</dbReference>
<evidence type="ECO:0000313" key="5">
    <source>
        <dbReference type="Proteomes" id="UP000290287"/>
    </source>
</evidence>
<dbReference type="NCBIfam" id="TIGR02378">
    <property type="entry name" value="nirD_assim_sml"/>
    <property type="match status" value="1"/>
</dbReference>
<organism evidence="4 5">
    <name type="scientific">Veronia nyctiphanis</name>
    <dbReference type="NCBI Taxonomy" id="1278244"/>
    <lineage>
        <taxon>Bacteria</taxon>
        <taxon>Pseudomonadati</taxon>
        <taxon>Pseudomonadota</taxon>
        <taxon>Gammaproteobacteria</taxon>
        <taxon>Vibrionales</taxon>
        <taxon>Vibrionaceae</taxon>
        <taxon>Veronia</taxon>
    </lineage>
</organism>
<dbReference type="OrthoDB" id="516687at2"/>
<dbReference type="InterPro" id="IPR017881">
    <property type="entry name" value="NirD"/>
</dbReference>
<dbReference type="AlphaFoldDB" id="A0A4Q0YS47"/>
<sequence length="110" mass="11955">MNNWQTICEHEALIADTGVCALVGDEQVAIFLSSHDNGLYAVSNYDPIGNANVLSRGIIGSVEDRLVVASPLYKQHFCLKSGECLEQDDVKLSTFDVRVESGQVQVKLSA</sequence>
<keyword evidence="5" id="KW-1185">Reference proteome</keyword>
<dbReference type="GO" id="GO:0051537">
    <property type="term" value="F:2 iron, 2 sulfur cluster binding"/>
    <property type="evidence" value="ECO:0007669"/>
    <property type="project" value="InterPro"/>
</dbReference>
<comment type="caution">
    <text evidence="4">The sequence shown here is derived from an EMBL/GenBank/DDBJ whole genome shotgun (WGS) entry which is preliminary data.</text>
</comment>
<dbReference type="GO" id="GO:0008942">
    <property type="term" value="F:nitrite reductase [NAD(P)H] activity"/>
    <property type="evidence" value="ECO:0007669"/>
    <property type="project" value="InterPro"/>
</dbReference>
<dbReference type="Proteomes" id="UP000290287">
    <property type="component" value="Unassembled WGS sequence"/>
</dbReference>
<evidence type="ECO:0000313" key="4">
    <source>
        <dbReference type="EMBL" id="RXJ74037.1"/>
    </source>
</evidence>